<evidence type="ECO:0000313" key="1">
    <source>
        <dbReference type="EMBL" id="KAA9326057.1"/>
    </source>
</evidence>
<gene>
    <name evidence="1" type="ORF">F0P94_16725</name>
</gene>
<comment type="caution">
    <text evidence="1">The sequence shown here is derived from an EMBL/GenBank/DDBJ whole genome shotgun (WGS) entry which is preliminary data.</text>
</comment>
<organism evidence="1 2">
    <name type="scientific">Adhaeribacter soli</name>
    <dbReference type="NCBI Taxonomy" id="2607655"/>
    <lineage>
        <taxon>Bacteria</taxon>
        <taxon>Pseudomonadati</taxon>
        <taxon>Bacteroidota</taxon>
        <taxon>Cytophagia</taxon>
        <taxon>Cytophagales</taxon>
        <taxon>Hymenobacteraceae</taxon>
        <taxon>Adhaeribacter</taxon>
    </lineage>
</organism>
<dbReference type="EMBL" id="VTWT01000010">
    <property type="protein sequence ID" value="KAA9326057.1"/>
    <property type="molecule type" value="Genomic_DNA"/>
</dbReference>
<dbReference type="Proteomes" id="UP000326570">
    <property type="component" value="Unassembled WGS sequence"/>
</dbReference>
<dbReference type="RefSeq" id="WP_150905155.1">
    <property type="nucleotide sequence ID" value="NZ_VTWT01000010.1"/>
</dbReference>
<sequence length="101" mass="11295">MESFQDGSARILHFLQQTGVHKMILDSSTYQGETLAEIIAGGTEFARKLADAGLEYMAWIYGDKSLAQSTADEILAREKTDVVVLNFDNVRLAEIWLRSLN</sequence>
<proteinExistence type="predicted"/>
<dbReference type="AlphaFoldDB" id="A0A5N1IPV0"/>
<reference evidence="1 2" key="1">
    <citation type="submission" date="2019-09" db="EMBL/GenBank/DDBJ databases">
        <title>Genome sequence of Adhaeribacter sp. M2.</title>
        <authorList>
            <person name="Srinivasan S."/>
        </authorList>
    </citation>
    <scope>NUCLEOTIDE SEQUENCE [LARGE SCALE GENOMIC DNA]</scope>
    <source>
        <strain evidence="1 2">M2</strain>
    </source>
</reference>
<accession>A0A5N1IPV0</accession>
<evidence type="ECO:0008006" key="3">
    <source>
        <dbReference type="Google" id="ProtNLM"/>
    </source>
</evidence>
<evidence type="ECO:0000313" key="2">
    <source>
        <dbReference type="Proteomes" id="UP000326570"/>
    </source>
</evidence>
<keyword evidence="2" id="KW-1185">Reference proteome</keyword>
<name>A0A5N1IPV0_9BACT</name>
<protein>
    <recommendedName>
        <fullName evidence="3">STAS/SEC14 domain-containing protein</fullName>
    </recommendedName>
</protein>